<dbReference type="InterPro" id="IPR032812">
    <property type="entry name" value="SbsA_Ig"/>
</dbReference>
<dbReference type="InterPro" id="IPR011042">
    <property type="entry name" value="6-blade_b-propeller_TolB-like"/>
</dbReference>
<dbReference type="EMBL" id="BAABHC010000029">
    <property type="protein sequence ID" value="GAA4442864.1"/>
    <property type="molecule type" value="Genomic_DNA"/>
</dbReference>
<dbReference type="Pfam" id="PF18962">
    <property type="entry name" value="Por_Secre_tail"/>
    <property type="match status" value="1"/>
</dbReference>
<gene>
    <name evidence="4" type="ORF">GCM10023188_43050</name>
</gene>
<dbReference type="SUPFAM" id="SSF50952">
    <property type="entry name" value="Soluble quinoprotein glucose dehydrogenase"/>
    <property type="match status" value="1"/>
</dbReference>
<sequence>MDVPLDMSVSVDIVFPGNNSIDGSTVSPASVRLYEVTGTQKKLVSGTAVNTSAAGDAVTLSASLTLSTLYEFEITDKVKDLDGNALKRFTSRFTTTSKSAGTLSGLEGVGFSAHTLVSSGFGSDGFTSLVIGPDHRLYATTSGGKIERWDLKADGGLQNHTTISPFGAERQLLIGFHFDPAATDTKLIAWMSHSSGQFSKAPDWSSRITKIDLSDPANPKSTTYITNLPRSSKDHSINSIDFGPDGALYVPMGSNTAMGGPSKFWSNRPERLLSAAVLRLDIKRAEQQTLPIDVKTPDGGGTYNPYAKDAPLTIYATGVRNAYDLVWHSNGQLYVPTNGSAAGGSTPALASGTIWSDGEAYKGPDIPALTDVRDTQNDYLYRVVKGGYYGHPNPLRHEYILNGGNPAGGDEQARVVWKVDGKTYGYPAGTPAEPNFKGWSYDFGTNISPNGLIEFKSNAFGGKLQGKLLVCRFSGGDDLIILEPGTPKKDISEAVEGILVPGLRRPYANPLDVIEDEQTGNLYISEYFEGNGDGVPQITLLKASIPAGVEEPQDSVTLDVYPNPASGPEVSVSVYRLKPLEEVALTILDMTGRELQVKTITADAQGTASTELTFAQNLSGGVYFVKAQCASGKPIYKRLLVQ</sequence>
<dbReference type="InterPro" id="IPR026444">
    <property type="entry name" value="Secre_tail"/>
</dbReference>
<dbReference type="PANTHER" id="PTHR19328">
    <property type="entry name" value="HEDGEHOG-INTERACTING PROTEIN"/>
    <property type="match status" value="1"/>
</dbReference>
<evidence type="ECO:0008006" key="6">
    <source>
        <dbReference type="Google" id="ProtNLM"/>
    </source>
</evidence>
<feature type="domain" description="SbsA Ig-like" evidence="2">
    <location>
        <begin position="18"/>
        <end position="95"/>
    </location>
</feature>
<comment type="caution">
    <text evidence="4">The sequence shown here is derived from an EMBL/GenBank/DDBJ whole genome shotgun (WGS) entry which is preliminary data.</text>
</comment>
<name>A0ABP8M4Z9_9BACT</name>
<proteinExistence type="predicted"/>
<dbReference type="InterPro" id="IPR011041">
    <property type="entry name" value="Quinoprot_gluc/sorb_DH_b-prop"/>
</dbReference>
<reference evidence="5" key="1">
    <citation type="journal article" date="2019" name="Int. J. Syst. Evol. Microbiol.">
        <title>The Global Catalogue of Microorganisms (GCM) 10K type strain sequencing project: providing services to taxonomists for standard genome sequencing and annotation.</title>
        <authorList>
            <consortium name="The Broad Institute Genomics Platform"/>
            <consortium name="The Broad Institute Genome Sequencing Center for Infectious Disease"/>
            <person name="Wu L."/>
            <person name="Ma J."/>
        </authorList>
    </citation>
    <scope>NUCLEOTIDE SEQUENCE [LARGE SCALE GENOMIC DNA]</scope>
    <source>
        <strain evidence="5">JCM 17926</strain>
    </source>
</reference>
<organism evidence="4 5">
    <name type="scientific">Pontibacter saemangeumensis</name>
    <dbReference type="NCBI Taxonomy" id="1084525"/>
    <lineage>
        <taxon>Bacteria</taxon>
        <taxon>Pseudomonadati</taxon>
        <taxon>Bacteroidota</taxon>
        <taxon>Cytophagia</taxon>
        <taxon>Cytophagales</taxon>
        <taxon>Hymenobacteraceae</taxon>
        <taxon>Pontibacter</taxon>
    </lineage>
</organism>
<evidence type="ECO:0000259" key="2">
    <source>
        <dbReference type="Pfam" id="PF13205"/>
    </source>
</evidence>
<evidence type="ECO:0000256" key="1">
    <source>
        <dbReference type="ARBA" id="ARBA00022729"/>
    </source>
</evidence>
<keyword evidence="1" id="KW-0732">Signal</keyword>
<dbReference type="NCBIfam" id="TIGR04183">
    <property type="entry name" value="Por_Secre_tail"/>
    <property type="match status" value="1"/>
</dbReference>
<dbReference type="Proteomes" id="UP001500552">
    <property type="component" value="Unassembled WGS sequence"/>
</dbReference>
<accession>A0ABP8M4Z9</accession>
<keyword evidence="5" id="KW-1185">Reference proteome</keyword>
<dbReference type="Gene3D" id="2.60.40.1220">
    <property type="match status" value="1"/>
</dbReference>
<evidence type="ECO:0000313" key="5">
    <source>
        <dbReference type="Proteomes" id="UP001500552"/>
    </source>
</evidence>
<protein>
    <recommendedName>
        <fullName evidence="6">Por secretion system C-terminal sorting domain-containing protein</fullName>
    </recommendedName>
</protein>
<dbReference type="Pfam" id="PF13205">
    <property type="entry name" value="Big_5"/>
    <property type="match status" value="1"/>
</dbReference>
<dbReference type="PANTHER" id="PTHR19328:SF75">
    <property type="entry name" value="ALDOSE SUGAR DEHYDROGENASE YLII"/>
    <property type="match status" value="1"/>
</dbReference>
<evidence type="ECO:0000259" key="3">
    <source>
        <dbReference type="Pfam" id="PF18962"/>
    </source>
</evidence>
<dbReference type="InterPro" id="IPR014755">
    <property type="entry name" value="Cu-Rt/internalin_Ig-like"/>
</dbReference>
<evidence type="ECO:0000313" key="4">
    <source>
        <dbReference type="EMBL" id="GAA4442864.1"/>
    </source>
</evidence>
<dbReference type="Gene3D" id="2.120.10.30">
    <property type="entry name" value="TolB, C-terminal domain"/>
    <property type="match status" value="1"/>
</dbReference>
<feature type="domain" description="Secretion system C-terminal sorting" evidence="3">
    <location>
        <begin position="560"/>
        <end position="639"/>
    </location>
</feature>